<dbReference type="EMBL" id="PSQE01000002">
    <property type="protein sequence ID" value="RHN72506.1"/>
    <property type="molecule type" value="Genomic_DNA"/>
</dbReference>
<sequence>MVQLANLDTCKPIKAISRSRGGVVRTREIQLGKKLYRIKKFRDGTTTLQWRFLRGLKANNKSEAVDPSTSKPDAIFNDQPPQVNPETNEKTKFYYHGIGKLEFLLLNYGRGIRSMLKFLEKQAKLKTYENIEVREIEFGKQHLRVENFGGATTIERILKVKNDYSS</sequence>
<reference evidence="1" key="1">
    <citation type="journal article" date="2018" name="Nat. Plants">
        <title>Whole-genome landscape of Medicago truncatula symbiotic genes.</title>
        <authorList>
            <person name="Pecrix Y."/>
            <person name="Gamas P."/>
            <person name="Carrere S."/>
        </authorList>
    </citation>
    <scope>NUCLEOTIDE SEQUENCE</scope>
    <source>
        <tissue evidence="1">Leaves</tissue>
    </source>
</reference>
<organism evidence="1">
    <name type="scientific">Medicago truncatula</name>
    <name type="common">Barrel medic</name>
    <name type="synonym">Medicago tribuloides</name>
    <dbReference type="NCBI Taxonomy" id="3880"/>
    <lineage>
        <taxon>Eukaryota</taxon>
        <taxon>Viridiplantae</taxon>
        <taxon>Streptophyta</taxon>
        <taxon>Embryophyta</taxon>
        <taxon>Tracheophyta</taxon>
        <taxon>Spermatophyta</taxon>
        <taxon>Magnoliopsida</taxon>
        <taxon>eudicotyledons</taxon>
        <taxon>Gunneridae</taxon>
        <taxon>Pentapetalae</taxon>
        <taxon>rosids</taxon>
        <taxon>fabids</taxon>
        <taxon>Fabales</taxon>
        <taxon>Fabaceae</taxon>
        <taxon>Papilionoideae</taxon>
        <taxon>50 kb inversion clade</taxon>
        <taxon>NPAAA clade</taxon>
        <taxon>Hologalegina</taxon>
        <taxon>IRL clade</taxon>
        <taxon>Trifolieae</taxon>
        <taxon>Medicago</taxon>
    </lineage>
</organism>
<name>A0A396J3A6_MEDTR</name>
<evidence type="ECO:0000313" key="1">
    <source>
        <dbReference type="EMBL" id="RHN72506.1"/>
    </source>
</evidence>
<dbReference type="Gramene" id="rna8226">
    <property type="protein sequence ID" value="RHN72506.1"/>
    <property type="gene ID" value="gene8226"/>
</dbReference>
<dbReference type="Proteomes" id="UP000265566">
    <property type="component" value="Chromosome 2"/>
</dbReference>
<comment type="caution">
    <text evidence="1">The sequence shown here is derived from an EMBL/GenBank/DDBJ whole genome shotgun (WGS) entry which is preliminary data.</text>
</comment>
<gene>
    <name evidence="1" type="ORF">MtrunA17_Chr2g0288411</name>
</gene>
<proteinExistence type="predicted"/>
<dbReference type="AlphaFoldDB" id="A0A396J3A6"/>
<protein>
    <submittedName>
        <fullName evidence="1">Uncharacterized protein</fullName>
    </submittedName>
</protein>
<accession>A0A396J3A6</accession>